<evidence type="ECO:0000313" key="2">
    <source>
        <dbReference type="Proteomes" id="UP000307982"/>
    </source>
</evidence>
<name>A0A4V0BM50_9STRE</name>
<sequence length="311" mass="36485">MKYVTYKLASDGSYDNEKRKITGNKKKLVEAVYYSLRKRLVFRGIDKKTYKGFNDFIFIGGEKARFNLFKGLENDLGYNTLEEWNENEYENFKLILKHLKENFENFATYGISGDISTIIEKIKNYKATYNYSYYDMYLKVLSILHIVQDKAPFQSKIPCVSTSRSKDIAQEIFSEKDDISYIIVAFTNKSPECMYLETKKIKRFCDEIGIEGFKDKYKEVIFLDCIFPHNILGLIEKSCSGEEVFIVNPNLLEMIDKADSFDAIIKKLENSGVEINQEAFYQKLKESSLYKKYIFQEERRRLIEDIAGENE</sequence>
<protein>
    <submittedName>
        <fullName evidence="1">Uncharacterized protein</fullName>
    </submittedName>
</protein>
<accession>A0A4V0BM50</accession>
<evidence type="ECO:0000313" key="1">
    <source>
        <dbReference type="EMBL" id="VTS69493.1"/>
    </source>
</evidence>
<organism evidence="1 2">
    <name type="scientific">Streptococcus australis</name>
    <dbReference type="NCBI Taxonomy" id="113107"/>
    <lineage>
        <taxon>Bacteria</taxon>
        <taxon>Bacillati</taxon>
        <taxon>Bacillota</taxon>
        <taxon>Bacilli</taxon>
        <taxon>Lactobacillales</taxon>
        <taxon>Streptococcaceae</taxon>
        <taxon>Streptococcus</taxon>
    </lineage>
</organism>
<dbReference type="OrthoDB" id="3684496at2"/>
<dbReference type="Proteomes" id="UP000307982">
    <property type="component" value="Chromosome"/>
</dbReference>
<reference evidence="1 2" key="1">
    <citation type="submission" date="2019-05" db="EMBL/GenBank/DDBJ databases">
        <authorList>
            <consortium name="Pathogen Informatics"/>
        </authorList>
    </citation>
    <scope>NUCLEOTIDE SEQUENCE [LARGE SCALE GENOMIC DNA]</scope>
    <source>
        <strain evidence="1 2">NCTC5338</strain>
    </source>
</reference>
<dbReference type="AlphaFoldDB" id="A0A4V0BM50"/>
<dbReference type="EMBL" id="LR594040">
    <property type="protein sequence ID" value="VTS69493.1"/>
    <property type="molecule type" value="Genomic_DNA"/>
</dbReference>
<gene>
    <name evidence="1" type="ORF">NCTC5338_00111</name>
</gene>
<proteinExistence type="predicted"/>